<gene>
    <name evidence="8" type="ORF">PG991_001427</name>
</gene>
<keyword evidence="4 6" id="KW-0862">Zinc</keyword>
<keyword evidence="3 6" id="KW-0479">Metal-binding</keyword>
<evidence type="ECO:0000259" key="7">
    <source>
        <dbReference type="SMART" id="SM00829"/>
    </source>
</evidence>
<proteinExistence type="inferred from homology"/>
<dbReference type="SUPFAM" id="SSF50129">
    <property type="entry name" value="GroES-like"/>
    <property type="match status" value="1"/>
</dbReference>
<dbReference type="Pfam" id="PF08240">
    <property type="entry name" value="ADH_N"/>
    <property type="match status" value="1"/>
</dbReference>
<evidence type="ECO:0000256" key="4">
    <source>
        <dbReference type="ARBA" id="ARBA00022833"/>
    </source>
</evidence>
<evidence type="ECO:0000256" key="1">
    <source>
        <dbReference type="ARBA" id="ARBA00001947"/>
    </source>
</evidence>
<dbReference type="PANTHER" id="PTHR42940">
    <property type="entry name" value="ALCOHOL DEHYDROGENASE 1-RELATED"/>
    <property type="match status" value="1"/>
</dbReference>
<evidence type="ECO:0000256" key="6">
    <source>
        <dbReference type="RuleBase" id="RU361277"/>
    </source>
</evidence>
<evidence type="ECO:0000256" key="2">
    <source>
        <dbReference type="ARBA" id="ARBA00008072"/>
    </source>
</evidence>
<sequence length="340" mass="35641">MACTLPKTYRAAVFEGPGQPVVIRDLPLKPPRSGEVLVKVLACGVCHTDLLEQEGGLGPVFPRVPGHELVGDIVATGEGITRFKKGERVGGPWHGGHDGSCRQCCHALYQLCDNARVTGVGVDGGYAEYVLLLEQALVRMPQDSVPTEVAPLLCAGVSVFNSIRKMHVEQGNTVAIQGIGGLGHLAIQYARKMGYFVVAISSGDSKRDFSLKLGAHEFVDASKSDAASKLQELGGAALILATAPNPTSISALIGGLQPGGKLVVIAPAGPVAFDTNLFITRGVSVHGWPSGHTLDSEEAIKFANTHGVKAIVQTFPLADVARALDHISSGGARFRCVLVM</sequence>
<reference evidence="8 9" key="1">
    <citation type="submission" date="2023-01" db="EMBL/GenBank/DDBJ databases">
        <title>Analysis of 21 Apiospora genomes using comparative genomics revels a genus with tremendous synthesis potential of carbohydrate active enzymes and secondary metabolites.</title>
        <authorList>
            <person name="Sorensen T."/>
        </authorList>
    </citation>
    <scope>NUCLEOTIDE SEQUENCE [LARGE SCALE GENOMIC DNA]</scope>
    <source>
        <strain evidence="8 9">CBS 20057</strain>
    </source>
</reference>
<accession>A0ABR1SUD5</accession>
<dbReference type="InterPro" id="IPR013149">
    <property type="entry name" value="ADH-like_C"/>
</dbReference>
<organism evidence="8 9">
    <name type="scientific">Apiospora marii</name>
    <dbReference type="NCBI Taxonomy" id="335849"/>
    <lineage>
        <taxon>Eukaryota</taxon>
        <taxon>Fungi</taxon>
        <taxon>Dikarya</taxon>
        <taxon>Ascomycota</taxon>
        <taxon>Pezizomycotina</taxon>
        <taxon>Sordariomycetes</taxon>
        <taxon>Xylariomycetidae</taxon>
        <taxon>Amphisphaeriales</taxon>
        <taxon>Apiosporaceae</taxon>
        <taxon>Apiospora</taxon>
    </lineage>
</organism>
<dbReference type="SMART" id="SM00829">
    <property type="entry name" value="PKS_ER"/>
    <property type="match status" value="1"/>
</dbReference>
<feature type="domain" description="Enoyl reductase (ER)" evidence="7">
    <location>
        <begin position="18"/>
        <end position="338"/>
    </location>
</feature>
<dbReference type="InterPro" id="IPR036291">
    <property type="entry name" value="NAD(P)-bd_dom_sf"/>
</dbReference>
<dbReference type="Gene3D" id="3.90.180.10">
    <property type="entry name" value="Medium-chain alcohol dehydrogenases, catalytic domain"/>
    <property type="match status" value="1"/>
</dbReference>
<comment type="similarity">
    <text evidence="2 6">Belongs to the zinc-containing alcohol dehydrogenase family.</text>
</comment>
<dbReference type="InterPro" id="IPR020843">
    <property type="entry name" value="ER"/>
</dbReference>
<dbReference type="EMBL" id="JAQQWI010000003">
    <property type="protein sequence ID" value="KAK8037113.1"/>
    <property type="molecule type" value="Genomic_DNA"/>
</dbReference>
<dbReference type="Gene3D" id="3.40.50.720">
    <property type="entry name" value="NAD(P)-binding Rossmann-like Domain"/>
    <property type="match status" value="1"/>
</dbReference>
<dbReference type="Proteomes" id="UP001396898">
    <property type="component" value="Unassembled WGS sequence"/>
</dbReference>
<dbReference type="CDD" id="cd08296">
    <property type="entry name" value="CAD_like"/>
    <property type="match status" value="1"/>
</dbReference>
<dbReference type="PANTHER" id="PTHR42940:SF7">
    <property type="entry name" value="ALCOHOL DEHYDROGENASE-LIKE N-TERMINAL DOMAIN-CONTAINING PROTEIN"/>
    <property type="match status" value="1"/>
</dbReference>
<dbReference type="InterPro" id="IPR011032">
    <property type="entry name" value="GroES-like_sf"/>
</dbReference>
<comment type="cofactor">
    <cofactor evidence="1 6">
        <name>Zn(2+)</name>
        <dbReference type="ChEBI" id="CHEBI:29105"/>
    </cofactor>
</comment>
<evidence type="ECO:0000256" key="3">
    <source>
        <dbReference type="ARBA" id="ARBA00022723"/>
    </source>
</evidence>
<comment type="caution">
    <text evidence="8">The sequence shown here is derived from an EMBL/GenBank/DDBJ whole genome shotgun (WGS) entry which is preliminary data.</text>
</comment>
<dbReference type="Pfam" id="PF00107">
    <property type="entry name" value="ADH_zinc_N"/>
    <property type="match status" value="1"/>
</dbReference>
<evidence type="ECO:0000256" key="5">
    <source>
        <dbReference type="ARBA" id="ARBA00023002"/>
    </source>
</evidence>
<protein>
    <submittedName>
        <fullName evidence="8">Alcohol dehydrogenase</fullName>
    </submittedName>
</protein>
<dbReference type="InterPro" id="IPR002328">
    <property type="entry name" value="ADH_Zn_CS"/>
</dbReference>
<dbReference type="PROSITE" id="PS00059">
    <property type="entry name" value="ADH_ZINC"/>
    <property type="match status" value="1"/>
</dbReference>
<dbReference type="SUPFAM" id="SSF51735">
    <property type="entry name" value="NAD(P)-binding Rossmann-fold domains"/>
    <property type="match status" value="1"/>
</dbReference>
<evidence type="ECO:0000313" key="8">
    <source>
        <dbReference type="EMBL" id="KAK8037113.1"/>
    </source>
</evidence>
<evidence type="ECO:0000313" key="9">
    <source>
        <dbReference type="Proteomes" id="UP001396898"/>
    </source>
</evidence>
<keyword evidence="9" id="KW-1185">Reference proteome</keyword>
<name>A0ABR1SUD5_9PEZI</name>
<keyword evidence="5" id="KW-0560">Oxidoreductase</keyword>
<dbReference type="InterPro" id="IPR013154">
    <property type="entry name" value="ADH-like_N"/>
</dbReference>